<accession>A0A7D9KX48</accession>
<dbReference type="InterPro" id="IPR007110">
    <property type="entry name" value="Ig-like_dom"/>
</dbReference>
<reference evidence="6" key="1">
    <citation type="submission" date="2020-04" db="EMBL/GenBank/DDBJ databases">
        <authorList>
            <person name="Alioto T."/>
            <person name="Alioto T."/>
            <person name="Gomez Garrido J."/>
        </authorList>
    </citation>
    <scope>NUCLEOTIDE SEQUENCE</scope>
    <source>
        <strain evidence="6">A484AB</strain>
    </source>
</reference>
<sequence length="980" mass="112413">MVNGELRDLQPTLYTRLEWPCGAFGGPAYHWYKNGVLISDTSPDGKVVVERRNSRSYLIIKNVTDANNGMYQCTAGNELDTIYSTARLHVVEKKPVFTEKMGPVILIANRTGLVICPVAASPPPEITWRKNGRIILKVGKADVQNDKRFKAAANQRDLLIPSVKLSDAGTYTCHAKNRKGSAEDSSDITVGKDIVWIAAPVDNRNVTITLRFELDCEAEGDPSYEVSYRWLRNGLPLEYSARIHWVKEANRLVILDAIVSDTGTYTCIASAETPLYIERRKDVDIVVKAPANPPDLVWIDGSCWDQTASLAWRVGATNNEEIYEYWIDWSTTYDTTNWTRLPKVLEEDTKPVRLNFNLLPPFSQISFRVTVFNRIGAGEPSIPTDPSDCITKPAAPRFSPREIKGVPGGPNILKIEWTPVPETFWGGPAFNYSVQWRRKIASQQDENRWLFLPMSQDIRIFDGNNNSVTVTNPGYYVEWEFRIRSNNAKGSAPGWTYGTSHSGQDAPGVQPSGLSPDRVTARSADISWRRVTAPRNGTIFGYKIQYWHSGIGMQVAYQRNRNITIDLERIDELEQEREERGISKRSITKRDLRNKPRRIKERDTALTKSDFKTSIVSRYLTSVGRRLRKRDTREQNVPRIRKKREDEDENVEKEEPLDLCFNPDEPCYQDASDKELQLQELTPYKTYHVRIAAYNSGGLGPWSDELIFNTEAAPPGPPYSVNTYAYDKYCKLTWKEPRHKNGKILEYEVYGRQIVRTKLPWWMRRHIIYNLNLETVYEAKIRARTSSGWGIPVFRWFQTHDVEELPAKPLIPEVVGYGEDGVNVTFMEPIPESLRKFGGEMDEDPWELRPVGGFENEHVGVGGYPERFYVVYRRKYTNDKLKRTSEKLMWGPRDQTWIVIEKLQKDTVYQFATIPVNYVGKGPRSEWADGLTGGIVPRVEKIYWYQRDWFIALIVVFFSALLLFVIVVCATGHLKTIYYE</sequence>
<dbReference type="InterPro" id="IPR003598">
    <property type="entry name" value="Ig_sub2"/>
</dbReference>
<dbReference type="InterPro" id="IPR050964">
    <property type="entry name" value="Striated_Muscle_Regulatory"/>
</dbReference>
<evidence type="ECO:0000256" key="2">
    <source>
        <dbReference type="ARBA" id="ARBA00023157"/>
    </source>
</evidence>
<feature type="region of interest" description="Disordered" evidence="4">
    <location>
        <begin position="628"/>
        <end position="655"/>
    </location>
</feature>
<feature type="transmembrane region" description="Helical" evidence="5">
    <location>
        <begin position="949"/>
        <end position="974"/>
    </location>
</feature>
<dbReference type="PANTHER" id="PTHR13817">
    <property type="entry name" value="TITIN"/>
    <property type="match status" value="1"/>
</dbReference>
<dbReference type="InterPro" id="IPR003599">
    <property type="entry name" value="Ig_sub"/>
</dbReference>
<dbReference type="Gene3D" id="2.60.40.10">
    <property type="entry name" value="Immunoglobulins"/>
    <property type="match status" value="8"/>
</dbReference>
<dbReference type="InterPro" id="IPR036116">
    <property type="entry name" value="FN3_sf"/>
</dbReference>
<evidence type="ECO:0000313" key="7">
    <source>
        <dbReference type="Proteomes" id="UP001152795"/>
    </source>
</evidence>
<evidence type="ECO:0000313" key="6">
    <source>
        <dbReference type="EMBL" id="CAB4021407.1"/>
    </source>
</evidence>
<dbReference type="SUPFAM" id="SSF48726">
    <property type="entry name" value="Immunoglobulin"/>
    <property type="match status" value="3"/>
</dbReference>
<dbReference type="Pfam" id="PF07679">
    <property type="entry name" value="I-set"/>
    <property type="match status" value="2"/>
</dbReference>
<dbReference type="InterPro" id="IPR013783">
    <property type="entry name" value="Ig-like_fold"/>
</dbReference>
<organism evidence="6 7">
    <name type="scientific">Paramuricea clavata</name>
    <name type="common">Red gorgonian</name>
    <name type="synonym">Violescent sea-whip</name>
    <dbReference type="NCBI Taxonomy" id="317549"/>
    <lineage>
        <taxon>Eukaryota</taxon>
        <taxon>Metazoa</taxon>
        <taxon>Cnidaria</taxon>
        <taxon>Anthozoa</taxon>
        <taxon>Octocorallia</taxon>
        <taxon>Malacalcyonacea</taxon>
        <taxon>Plexauridae</taxon>
        <taxon>Paramuricea</taxon>
    </lineage>
</organism>
<dbReference type="AlphaFoldDB" id="A0A7D9KX48"/>
<feature type="non-terminal residue" evidence="6">
    <location>
        <position position="1"/>
    </location>
</feature>
<name>A0A7D9KX48_PARCT</name>
<keyword evidence="5" id="KW-1133">Transmembrane helix</keyword>
<dbReference type="PROSITE" id="PS50835">
    <property type="entry name" value="IG_LIKE"/>
    <property type="match status" value="3"/>
</dbReference>
<evidence type="ECO:0000256" key="4">
    <source>
        <dbReference type="SAM" id="MobiDB-lite"/>
    </source>
</evidence>
<comment type="caution">
    <text evidence="6">The sequence shown here is derived from an EMBL/GenBank/DDBJ whole genome shotgun (WGS) entry which is preliminary data.</text>
</comment>
<dbReference type="SMART" id="SM00409">
    <property type="entry name" value="IG"/>
    <property type="match status" value="3"/>
</dbReference>
<dbReference type="EMBL" id="CACRXK020011418">
    <property type="protein sequence ID" value="CAB4021407.1"/>
    <property type="molecule type" value="Genomic_DNA"/>
</dbReference>
<dbReference type="OrthoDB" id="5953869at2759"/>
<dbReference type="SUPFAM" id="SSF49265">
    <property type="entry name" value="Fibronectin type III"/>
    <property type="match status" value="3"/>
</dbReference>
<evidence type="ECO:0000256" key="3">
    <source>
        <dbReference type="ARBA" id="ARBA00023319"/>
    </source>
</evidence>
<keyword evidence="7" id="KW-1185">Reference proteome</keyword>
<dbReference type="PANTHER" id="PTHR13817:SF73">
    <property type="entry name" value="FIBRONECTIN TYPE-III DOMAIN-CONTAINING PROTEIN"/>
    <property type="match status" value="1"/>
</dbReference>
<keyword evidence="5" id="KW-0472">Membrane</keyword>
<dbReference type="InterPro" id="IPR036179">
    <property type="entry name" value="Ig-like_dom_sf"/>
</dbReference>
<feature type="region of interest" description="Disordered" evidence="4">
    <location>
        <begin position="494"/>
        <end position="517"/>
    </location>
</feature>
<keyword evidence="5" id="KW-0812">Transmembrane</keyword>
<dbReference type="SMART" id="SM00060">
    <property type="entry name" value="FN3"/>
    <property type="match status" value="5"/>
</dbReference>
<feature type="compositionally biased region" description="Acidic residues" evidence="4">
    <location>
        <begin position="646"/>
        <end position="655"/>
    </location>
</feature>
<protein>
    <submittedName>
        <fullName evidence="6">Fibronectin type III domain-containing -like</fullName>
    </submittedName>
</protein>
<dbReference type="SMART" id="SM00408">
    <property type="entry name" value="IGc2"/>
    <property type="match status" value="3"/>
</dbReference>
<keyword evidence="2" id="KW-1015">Disulfide bond</keyword>
<keyword evidence="3" id="KW-0393">Immunoglobulin domain</keyword>
<dbReference type="CDD" id="cd00096">
    <property type="entry name" value="Ig"/>
    <property type="match status" value="1"/>
</dbReference>
<dbReference type="InterPro" id="IPR003961">
    <property type="entry name" value="FN3_dom"/>
</dbReference>
<dbReference type="FunFam" id="2.60.40.10:FF:000032">
    <property type="entry name" value="palladin isoform X1"/>
    <property type="match status" value="1"/>
</dbReference>
<keyword evidence="1" id="KW-0677">Repeat</keyword>
<evidence type="ECO:0000256" key="5">
    <source>
        <dbReference type="SAM" id="Phobius"/>
    </source>
</evidence>
<dbReference type="CDD" id="cd00063">
    <property type="entry name" value="FN3"/>
    <property type="match status" value="4"/>
</dbReference>
<evidence type="ECO:0000256" key="1">
    <source>
        <dbReference type="ARBA" id="ARBA00022737"/>
    </source>
</evidence>
<dbReference type="PROSITE" id="PS50853">
    <property type="entry name" value="FN3"/>
    <property type="match status" value="4"/>
</dbReference>
<dbReference type="Proteomes" id="UP001152795">
    <property type="component" value="Unassembled WGS sequence"/>
</dbReference>
<dbReference type="InterPro" id="IPR013098">
    <property type="entry name" value="Ig_I-set"/>
</dbReference>
<proteinExistence type="predicted"/>
<dbReference type="Pfam" id="PF13927">
    <property type="entry name" value="Ig_3"/>
    <property type="match status" value="1"/>
</dbReference>
<gene>
    <name evidence="6" type="ORF">PACLA_8A036305</name>
</gene>